<evidence type="ECO:0000256" key="1">
    <source>
        <dbReference type="ARBA" id="ARBA00009312"/>
    </source>
</evidence>
<dbReference type="PANTHER" id="PTHR11502">
    <property type="entry name" value="40S RIBOSOMAL PROTEIN S6"/>
    <property type="match status" value="1"/>
</dbReference>
<reference evidence="6" key="1">
    <citation type="journal article" date="2017" name="Nature">
        <title>Metagenomic exploration of ASGARD archaea illuminates the origin of cellular complexity in eukaryotes.</title>
        <authorList>
            <person name="Zaremba-Niedzwiedzka K."/>
            <person name="Caceres E.F."/>
            <person name="Saw J.H.W."/>
            <person name="Backstrom D."/>
            <person name="Juzokaite L."/>
            <person name="Vancaester E."/>
            <person name="Seitz K.W."/>
            <person name="Anantharaman K."/>
            <person name="Starnawski P."/>
            <person name="Kjeldsen K.U."/>
            <person name="Stott M.B."/>
            <person name="Nunoura T."/>
            <person name="Banfield J.F."/>
            <person name="Schramm A."/>
            <person name="Baker B.J."/>
            <person name="Spang A."/>
            <person name="Ettema T.J.G."/>
        </authorList>
    </citation>
    <scope>NUCLEOTIDE SEQUENCE</scope>
    <source>
        <strain evidence="6">TIV_1</strain>
    </source>
</reference>
<dbReference type="SMART" id="SM01405">
    <property type="entry name" value="Ribosomal_S6e"/>
    <property type="match status" value="1"/>
</dbReference>
<dbReference type="Pfam" id="PF01092">
    <property type="entry name" value="Ribosomal_S6e"/>
    <property type="match status" value="1"/>
</dbReference>
<keyword evidence="3 4" id="KW-0687">Ribonucleoprotein</keyword>
<dbReference type="GO" id="GO:1990904">
    <property type="term" value="C:ribonucleoprotein complex"/>
    <property type="evidence" value="ECO:0007669"/>
    <property type="project" value="UniProtKB-KW"/>
</dbReference>
<dbReference type="GO" id="GO:0005840">
    <property type="term" value="C:ribosome"/>
    <property type="evidence" value="ECO:0007669"/>
    <property type="project" value="UniProtKB-KW"/>
</dbReference>
<dbReference type="GO" id="GO:0006412">
    <property type="term" value="P:translation"/>
    <property type="evidence" value="ECO:0007669"/>
    <property type="project" value="UniProtKB-UniRule"/>
</dbReference>
<evidence type="ECO:0000256" key="4">
    <source>
        <dbReference type="HAMAP-Rule" id="MF_00512"/>
    </source>
</evidence>
<proteinExistence type="inferred from homology"/>
<evidence type="ECO:0000256" key="3">
    <source>
        <dbReference type="ARBA" id="ARBA00023274"/>
    </source>
</evidence>
<sequence length="134" mass="15092">MSEIILDIGDPKTGRTYHIVIKEDEARNLYGRKIGDLIPGELIGFKGYKFQITGGTDKDGFPMHPSIMGPGRKRVLLSKGPGYKPREKGIRRRKLIRGNTVSQDIKQLNLKIVEWGEKPIVEEKESEDESSKTA</sequence>
<evidence type="ECO:0000256" key="2">
    <source>
        <dbReference type="ARBA" id="ARBA00022980"/>
    </source>
</evidence>
<dbReference type="HAMAP" id="MF_00512">
    <property type="entry name" value="Ribosomal_eS6"/>
    <property type="match status" value="1"/>
</dbReference>
<dbReference type="AlphaFoldDB" id="A0A1L2JKB4"/>
<dbReference type="InterPro" id="IPR020924">
    <property type="entry name" value="Ribosomal_eS6_arc"/>
</dbReference>
<dbReference type="PROSITE" id="PS00578">
    <property type="entry name" value="RIBOSOMAL_S6E"/>
    <property type="match status" value="1"/>
</dbReference>
<evidence type="ECO:0000256" key="5">
    <source>
        <dbReference type="SAM" id="MobiDB-lite"/>
    </source>
</evidence>
<dbReference type="InterPro" id="IPR018282">
    <property type="entry name" value="Ribosomal_eS6_CS"/>
</dbReference>
<organism evidence="6">
    <name type="scientific">uncultured korarchaeote</name>
    <dbReference type="NCBI Taxonomy" id="161241"/>
    <lineage>
        <taxon>Archaea</taxon>
        <taxon>Thermoproteota</taxon>
        <taxon>environmental samples</taxon>
    </lineage>
</organism>
<accession>A0A1L2JKB4</accession>
<gene>
    <name evidence="4" type="primary">rps6e</name>
</gene>
<feature type="region of interest" description="Disordered" evidence="5">
    <location>
        <begin position="59"/>
        <end position="83"/>
    </location>
</feature>
<evidence type="ECO:0000313" key="6">
    <source>
        <dbReference type="EMBL" id="AOZ56177.1"/>
    </source>
</evidence>
<name>A0A1L2JKB4_9CREN</name>
<keyword evidence="2 4" id="KW-0689">Ribosomal protein</keyword>
<protein>
    <recommendedName>
        <fullName evidence="4">Small ribosomal subunit protein eS6</fullName>
    </recommendedName>
</protein>
<dbReference type="GO" id="GO:0003735">
    <property type="term" value="F:structural constituent of ribosome"/>
    <property type="evidence" value="ECO:0007669"/>
    <property type="project" value="InterPro"/>
</dbReference>
<dbReference type="InterPro" id="IPR001377">
    <property type="entry name" value="Ribosomal_eS6"/>
</dbReference>
<dbReference type="NCBIfam" id="NF003294">
    <property type="entry name" value="PRK04290.1-3"/>
    <property type="match status" value="1"/>
</dbReference>
<comment type="similarity">
    <text evidence="1 4">Belongs to the eukaryotic ribosomal protein eS6 family.</text>
</comment>
<dbReference type="EMBL" id="KX765091">
    <property type="protein sequence ID" value="AOZ56177.1"/>
    <property type="molecule type" value="Genomic_DNA"/>
</dbReference>